<keyword evidence="2" id="KW-1185">Reference proteome</keyword>
<proteinExistence type="predicted"/>
<dbReference type="AlphaFoldDB" id="A0A7U7GGI9"/>
<protein>
    <recommendedName>
        <fullName evidence="3">DUF29 domain-containing protein</fullName>
    </recommendedName>
</protein>
<dbReference type="RefSeq" id="WP_034436862.1">
    <property type="nucleotide sequence ID" value="NZ_CBTK010000306.1"/>
</dbReference>
<organism evidence="1 2">
    <name type="scientific">Candidatus Contendobacter odensis Run_B_J11</name>
    <dbReference type="NCBI Taxonomy" id="1400861"/>
    <lineage>
        <taxon>Bacteria</taxon>
        <taxon>Pseudomonadati</taxon>
        <taxon>Pseudomonadota</taxon>
        <taxon>Gammaproteobacteria</taxon>
        <taxon>Candidatus Competibacteraceae</taxon>
        <taxon>Candidatus Contendibacter</taxon>
    </lineage>
</organism>
<dbReference type="Pfam" id="PF01724">
    <property type="entry name" value="DUF29"/>
    <property type="match status" value="1"/>
</dbReference>
<dbReference type="PANTHER" id="PTHR34235">
    <property type="entry name" value="SLR1203 PROTEIN-RELATED"/>
    <property type="match status" value="1"/>
</dbReference>
<comment type="caution">
    <text evidence="1">The sequence shown here is derived from an EMBL/GenBank/DDBJ whole genome shotgun (WGS) entry which is preliminary data.</text>
</comment>
<dbReference type="EMBL" id="CBTK010000306">
    <property type="protein sequence ID" value="CDH47660.1"/>
    <property type="molecule type" value="Genomic_DNA"/>
</dbReference>
<name>A0A7U7GGI9_9GAMM</name>
<dbReference type="InterPro" id="IPR002636">
    <property type="entry name" value="DUF29"/>
</dbReference>
<evidence type="ECO:0000313" key="2">
    <source>
        <dbReference type="Proteomes" id="UP000019184"/>
    </source>
</evidence>
<reference evidence="1 2" key="1">
    <citation type="journal article" date="2014" name="ISME J.">
        <title>Candidatus Competibacter-lineage genomes retrieved from metagenomes reveal functional metabolic diversity.</title>
        <authorList>
            <person name="McIlroy S.J."/>
            <person name="Albertsen M."/>
            <person name="Andresen E.K."/>
            <person name="Saunders A.M."/>
            <person name="Kristiansen R."/>
            <person name="Stokholm-Bjerregaard M."/>
            <person name="Nielsen K.L."/>
            <person name="Nielsen P.H."/>
        </authorList>
    </citation>
    <scope>NUCLEOTIDE SEQUENCE [LARGE SCALE GENOMIC DNA]</scope>
    <source>
        <strain evidence="1 2">Run_B_J11</strain>
    </source>
</reference>
<dbReference type="Proteomes" id="UP000019184">
    <property type="component" value="Unassembled WGS sequence"/>
</dbReference>
<evidence type="ECO:0008006" key="3">
    <source>
        <dbReference type="Google" id="ProtNLM"/>
    </source>
</evidence>
<accession>A0A7U7GGI9</accession>
<sequence length="144" mass="16932">MTTEINYETDFYQWTQQQAALLRQGQFSQIDAENLAEEIESMGKSDRRAIWSHLTNVLLHLLKWHYQPERRGSSWTESIDNGREQLDWLVKDSPSLRPKLSLFVEDVYPRARRKAANETGLPLSTFPEQCPFTPDQITDDYWPD</sequence>
<evidence type="ECO:0000313" key="1">
    <source>
        <dbReference type="EMBL" id="CDH47660.1"/>
    </source>
</evidence>
<gene>
    <name evidence="1" type="ORF">BN874_870027</name>
</gene>
<dbReference type="Gene3D" id="1.20.1220.20">
    <property type="entry name" value="Uncharcterised protein PF01724"/>
    <property type="match status" value="1"/>
</dbReference>
<dbReference type="OrthoDB" id="5766125at2"/>